<feature type="domain" description="FCP1 homology" evidence="8">
    <location>
        <begin position="20"/>
        <end position="238"/>
    </location>
</feature>
<comment type="caution">
    <text evidence="9">The sequence shown here is derived from an EMBL/GenBank/DDBJ whole genome shotgun (WGS) entry which is preliminary data.</text>
</comment>
<evidence type="ECO:0000259" key="8">
    <source>
        <dbReference type="PROSITE" id="PS50969"/>
    </source>
</evidence>
<evidence type="ECO:0000256" key="5">
    <source>
        <dbReference type="ARBA" id="ARBA00047761"/>
    </source>
</evidence>
<feature type="region of interest" description="Disordered" evidence="7">
    <location>
        <begin position="270"/>
        <end position="303"/>
    </location>
</feature>
<sequence>MTVSQQEGQCMAQWDANRLYRQQRLSLVLDLDHTLVHATSDIRAQNYLRHNTNNNNKTNNNTSAAGVRTIRLPLNEGTTDPLQLQQPSNHLHHQQQQWAQHYVKLRPHVNDLLRGIESTYEVSVYTAGTKQCAEEVTKFRRGISEMTDASILIAQNANETWSPTRYYRLLNFPTSQVLETTGLPMQGCIRRTLDVVDTRTMTLISEIASAIVLAYFCPYHGHVSERKMPIRKGYTGGKYYHQYGMAMQNNLPGRISEAKLIEILERSNRQGDAKAHASSSINIQRKSYTLDSDDDEDDDDDDV</sequence>
<proteinExistence type="predicted"/>
<keyword evidence="10" id="KW-1185">Reference proteome</keyword>
<dbReference type="SMART" id="SM00577">
    <property type="entry name" value="CPDc"/>
    <property type="match status" value="1"/>
</dbReference>
<dbReference type="Pfam" id="PF03031">
    <property type="entry name" value="NIF"/>
    <property type="match status" value="1"/>
</dbReference>
<dbReference type="EC" id="3.1.3.16" evidence="2"/>
<dbReference type="AlphaFoldDB" id="A0A9K3PQ75"/>
<dbReference type="GO" id="GO:0005634">
    <property type="term" value="C:nucleus"/>
    <property type="evidence" value="ECO:0007669"/>
    <property type="project" value="UniProtKB-SubCell"/>
</dbReference>
<protein>
    <recommendedName>
        <fullName evidence="2">protein-serine/threonine phosphatase</fullName>
        <ecNumber evidence="2">3.1.3.16</ecNumber>
    </recommendedName>
</protein>
<dbReference type="GO" id="GO:0008420">
    <property type="term" value="F:RNA polymerase II CTD heptapeptide repeat phosphatase activity"/>
    <property type="evidence" value="ECO:0007669"/>
    <property type="project" value="InterPro"/>
</dbReference>
<accession>A0A9K3PQ75</accession>
<comment type="subcellular location">
    <subcellularLocation>
        <location evidence="1">Nucleus</location>
    </subcellularLocation>
</comment>
<dbReference type="PANTHER" id="PTHR23081">
    <property type="entry name" value="RNA POLYMERASE II CTD PHOSPHATASE"/>
    <property type="match status" value="1"/>
</dbReference>
<dbReference type="Proteomes" id="UP000693970">
    <property type="component" value="Unassembled WGS sequence"/>
</dbReference>
<dbReference type="PROSITE" id="PS50969">
    <property type="entry name" value="FCP1"/>
    <property type="match status" value="1"/>
</dbReference>
<dbReference type="EMBL" id="JAGRRH010000016">
    <property type="protein sequence ID" value="KAG7355318.1"/>
    <property type="molecule type" value="Genomic_DNA"/>
</dbReference>
<dbReference type="PANTHER" id="PTHR23081:SF36">
    <property type="entry name" value="RNA POLYMERASE II SUBUNIT A C-TERMINAL DOMAIN PHOSPHATASE"/>
    <property type="match status" value="1"/>
</dbReference>
<evidence type="ECO:0000256" key="6">
    <source>
        <dbReference type="ARBA" id="ARBA00048336"/>
    </source>
</evidence>
<gene>
    <name evidence="9" type="ORF">IV203_004674</name>
</gene>
<evidence type="ECO:0000313" key="9">
    <source>
        <dbReference type="EMBL" id="KAG7355318.1"/>
    </source>
</evidence>
<dbReference type="InterPro" id="IPR004274">
    <property type="entry name" value="FCP1_dom"/>
</dbReference>
<name>A0A9K3PQ75_9STRA</name>
<dbReference type="InterPro" id="IPR039189">
    <property type="entry name" value="Fcp1"/>
</dbReference>
<dbReference type="OrthoDB" id="10252486at2759"/>
<reference evidence="9" key="2">
    <citation type="submission" date="2021-04" db="EMBL/GenBank/DDBJ databases">
        <authorList>
            <person name="Podell S."/>
        </authorList>
    </citation>
    <scope>NUCLEOTIDE SEQUENCE</scope>
    <source>
        <strain evidence="9">Hildebrandi</strain>
    </source>
</reference>
<evidence type="ECO:0000256" key="1">
    <source>
        <dbReference type="ARBA" id="ARBA00004123"/>
    </source>
</evidence>
<keyword evidence="4" id="KW-0539">Nucleus</keyword>
<evidence type="ECO:0000256" key="3">
    <source>
        <dbReference type="ARBA" id="ARBA00022801"/>
    </source>
</evidence>
<feature type="compositionally biased region" description="Acidic residues" evidence="7">
    <location>
        <begin position="291"/>
        <end position="303"/>
    </location>
</feature>
<evidence type="ECO:0000313" key="10">
    <source>
        <dbReference type="Proteomes" id="UP000693970"/>
    </source>
</evidence>
<organism evidence="9 10">
    <name type="scientific">Nitzschia inconspicua</name>
    <dbReference type="NCBI Taxonomy" id="303405"/>
    <lineage>
        <taxon>Eukaryota</taxon>
        <taxon>Sar</taxon>
        <taxon>Stramenopiles</taxon>
        <taxon>Ochrophyta</taxon>
        <taxon>Bacillariophyta</taxon>
        <taxon>Bacillariophyceae</taxon>
        <taxon>Bacillariophycidae</taxon>
        <taxon>Bacillariales</taxon>
        <taxon>Bacillariaceae</taxon>
        <taxon>Nitzschia</taxon>
    </lineage>
</organism>
<keyword evidence="3" id="KW-0378">Hydrolase</keyword>
<comment type="catalytic activity">
    <reaction evidence="6">
        <text>O-phospho-L-threonyl-[protein] + H2O = L-threonyl-[protein] + phosphate</text>
        <dbReference type="Rhea" id="RHEA:47004"/>
        <dbReference type="Rhea" id="RHEA-COMP:11060"/>
        <dbReference type="Rhea" id="RHEA-COMP:11605"/>
        <dbReference type="ChEBI" id="CHEBI:15377"/>
        <dbReference type="ChEBI" id="CHEBI:30013"/>
        <dbReference type="ChEBI" id="CHEBI:43474"/>
        <dbReference type="ChEBI" id="CHEBI:61977"/>
        <dbReference type="EC" id="3.1.3.16"/>
    </reaction>
</comment>
<evidence type="ECO:0000256" key="4">
    <source>
        <dbReference type="ARBA" id="ARBA00023242"/>
    </source>
</evidence>
<reference evidence="9" key="1">
    <citation type="journal article" date="2021" name="Sci. Rep.">
        <title>Diploid genomic architecture of Nitzschia inconspicua, an elite biomass production diatom.</title>
        <authorList>
            <person name="Oliver A."/>
            <person name="Podell S."/>
            <person name="Pinowska A."/>
            <person name="Traller J.C."/>
            <person name="Smith S.R."/>
            <person name="McClure R."/>
            <person name="Beliaev A."/>
            <person name="Bohutskyi P."/>
            <person name="Hill E.A."/>
            <person name="Rabines A."/>
            <person name="Zheng H."/>
            <person name="Allen L.Z."/>
            <person name="Kuo A."/>
            <person name="Grigoriev I.V."/>
            <person name="Allen A.E."/>
            <person name="Hazlebeck D."/>
            <person name="Allen E.E."/>
        </authorList>
    </citation>
    <scope>NUCLEOTIDE SEQUENCE</scope>
    <source>
        <strain evidence="9">Hildebrandi</strain>
    </source>
</reference>
<feature type="compositionally biased region" description="Polar residues" evidence="7">
    <location>
        <begin position="277"/>
        <end position="290"/>
    </location>
</feature>
<evidence type="ECO:0000256" key="7">
    <source>
        <dbReference type="SAM" id="MobiDB-lite"/>
    </source>
</evidence>
<comment type="catalytic activity">
    <reaction evidence="5">
        <text>O-phospho-L-seryl-[protein] + H2O = L-seryl-[protein] + phosphate</text>
        <dbReference type="Rhea" id="RHEA:20629"/>
        <dbReference type="Rhea" id="RHEA-COMP:9863"/>
        <dbReference type="Rhea" id="RHEA-COMP:11604"/>
        <dbReference type="ChEBI" id="CHEBI:15377"/>
        <dbReference type="ChEBI" id="CHEBI:29999"/>
        <dbReference type="ChEBI" id="CHEBI:43474"/>
        <dbReference type="ChEBI" id="CHEBI:83421"/>
        <dbReference type="EC" id="3.1.3.16"/>
    </reaction>
</comment>
<evidence type="ECO:0000256" key="2">
    <source>
        <dbReference type="ARBA" id="ARBA00013081"/>
    </source>
</evidence>